<dbReference type="EMBL" id="CAADFR010000180">
    <property type="protein sequence ID" value="VFK44445.1"/>
    <property type="molecule type" value="Genomic_DNA"/>
</dbReference>
<evidence type="ECO:0000313" key="4">
    <source>
        <dbReference type="EMBL" id="VFK80589.1"/>
    </source>
</evidence>
<name>A0A451BQJ8_9GAMM</name>
<dbReference type="InterPro" id="IPR045079">
    <property type="entry name" value="Oxoprolinase-like"/>
</dbReference>
<dbReference type="GO" id="GO:0016787">
    <property type="term" value="F:hydrolase activity"/>
    <property type="evidence" value="ECO:0007669"/>
    <property type="project" value="InterPro"/>
</dbReference>
<sequence>MAYSNRERYMKLGIDVGGTNTDAVVFAGKDIIATVKRPTTSDIRAGIVDAISQVIGVAGISPHALSGVMIGTTQFTNAFVERRNLDKVAIIRLSLPACRSILPLADWPKDLKTAVGDHIYLAPGGYEYDGREISPLDEAKIREIAADISTKGLTSVAISSVFAPVNSEMERCAARILSEILPDIDISLSSGIGRMGLLERENAAIMNASLASHAHRVMNAFSQSLAQLRITAPFFITQNDGTLMSPAQARQFPVLTFSSGPTNSMRGASWLTGLDDALVMDIGGTTTDIGVLHNGFPRESSLSVDIGGVPTNFRMPDVLAMGLGGGSIVSMEPECRVGPQSVGYRLTEEGMVFGGATLTASDIAVSAGRTVMGDPGRVLNLDQEQVDFAWETIQAMLEEGVDKMKTHKGDVVLILVGGGAILAGERLKGVGRIERPEHFAVANAIGAAIAQVSGEVDGIFSYADLPRGEILAEAQSIASKRALAAGAGADTLRVVDVEEVPLAYLPNRAVRVRVKVVGDLK</sequence>
<dbReference type="InterPro" id="IPR043129">
    <property type="entry name" value="ATPase_NBD"/>
</dbReference>
<proteinExistence type="predicted"/>
<feature type="domain" description="Hydantoinase/oxoprolinase N-terminal" evidence="2">
    <location>
        <begin position="12"/>
        <end position="180"/>
    </location>
</feature>
<evidence type="ECO:0000259" key="1">
    <source>
        <dbReference type="Pfam" id="PF01968"/>
    </source>
</evidence>
<accession>A0A451BQJ8</accession>
<dbReference type="InterPro" id="IPR008040">
    <property type="entry name" value="Hydant_A_N"/>
</dbReference>
<reference evidence="4" key="1">
    <citation type="submission" date="2019-02" db="EMBL/GenBank/DDBJ databases">
        <authorList>
            <person name="Gruber-Vodicka R. H."/>
            <person name="Seah K. B. B."/>
        </authorList>
    </citation>
    <scope>NUCLEOTIDE SEQUENCE</scope>
    <source>
        <strain evidence="4">BECK_S127</strain>
        <strain evidence="3">BECK_S1321</strain>
    </source>
</reference>
<evidence type="ECO:0000259" key="2">
    <source>
        <dbReference type="Pfam" id="PF05378"/>
    </source>
</evidence>
<organism evidence="4">
    <name type="scientific">Candidatus Kentrum sp. SD</name>
    <dbReference type="NCBI Taxonomy" id="2126332"/>
    <lineage>
        <taxon>Bacteria</taxon>
        <taxon>Pseudomonadati</taxon>
        <taxon>Pseudomonadota</taxon>
        <taxon>Gammaproteobacteria</taxon>
        <taxon>Candidatus Kentrum</taxon>
    </lineage>
</organism>
<dbReference type="PANTHER" id="PTHR11365:SF10">
    <property type="entry name" value="HYDANTOINASE_OXOPROLINASE"/>
    <property type="match status" value="1"/>
</dbReference>
<dbReference type="Pfam" id="PF05378">
    <property type="entry name" value="Hydant_A_N"/>
    <property type="match status" value="1"/>
</dbReference>
<feature type="domain" description="Hydantoinase A/oxoprolinase" evidence="1">
    <location>
        <begin position="200"/>
        <end position="399"/>
    </location>
</feature>
<dbReference type="AlphaFoldDB" id="A0A451BQJ8"/>
<dbReference type="InterPro" id="IPR002821">
    <property type="entry name" value="Hydantoinase_A"/>
</dbReference>
<dbReference type="SUPFAM" id="SSF53067">
    <property type="entry name" value="Actin-like ATPase domain"/>
    <property type="match status" value="2"/>
</dbReference>
<dbReference type="Gene3D" id="3.30.420.40">
    <property type="match status" value="1"/>
</dbReference>
<evidence type="ECO:0000313" key="3">
    <source>
        <dbReference type="EMBL" id="VFK44445.1"/>
    </source>
</evidence>
<gene>
    <name evidence="4" type="ORF">BECKSD772D_GA0070982_11312</name>
    <name evidence="3" type="ORF">BECKSD772F_GA0070984_11802</name>
</gene>
<dbReference type="EMBL" id="CAADHB010000131">
    <property type="protein sequence ID" value="VFK80589.1"/>
    <property type="molecule type" value="Genomic_DNA"/>
</dbReference>
<dbReference type="Pfam" id="PF01968">
    <property type="entry name" value="Hydantoinase_A"/>
    <property type="match status" value="1"/>
</dbReference>
<dbReference type="PANTHER" id="PTHR11365">
    <property type="entry name" value="5-OXOPROLINASE RELATED"/>
    <property type="match status" value="1"/>
</dbReference>
<protein>
    <submittedName>
        <fullName evidence="4">Hydantoinase/oxoprolinase</fullName>
    </submittedName>
</protein>